<evidence type="ECO:0000256" key="6">
    <source>
        <dbReference type="ARBA" id="ARBA00023125"/>
    </source>
</evidence>
<keyword evidence="8" id="KW-0539">Nucleus</keyword>
<dbReference type="GO" id="GO:0000981">
    <property type="term" value="F:DNA-binding transcription factor activity, RNA polymerase II-specific"/>
    <property type="evidence" value="ECO:0007669"/>
    <property type="project" value="TreeGrafter"/>
</dbReference>
<keyword evidence="12" id="KW-1185">Reference proteome</keyword>
<evidence type="ECO:0000259" key="10">
    <source>
        <dbReference type="PROSITE" id="PS50023"/>
    </source>
</evidence>
<dbReference type="GO" id="GO:0030182">
    <property type="term" value="P:neuron differentiation"/>
    <property type="evidence" value="ECO:0007669"/>
    <property type="project" value="TreeGrafter"/>
</dbReference>
<evidence type="ECO:0000313" key="11">
    <source>
        <dbReference type="EMBL" id="MPC64424.1"/>
    </source>
</evidence>
<dbReference type="FunFam" id="2.10.110.10:FF:000006">
    <property type="entry name" value="LIM homeobox transcription factor 1-beta"/>
    <property type="match status" value="1"/>
</dbReference>
<keyword evidence="6 11" id="KW-0238">DNA-binding</keyword>
<dbReference type="AlphaFoldDB" id="A0A5B7H6E6"/>
<dbReference type="SUPFAM" id="SSF57716">
    <property type="entry name" value="Glucocorticoid receptor-like (DNA-binding domain)"/>
    <property type="match status" value="2"/>
</dbReference>
<evidence type="ECO:0000256" key="5">
    <source>
        <dbReference type="ARBA" id="ARBA00023038"/>
    </source>
</evidence>
<dbReference type="SMART" id="SM00132">
    <property type="entry name" value="LIM"/>
    <property type="match status" value="1"/>
</dbReference>
<proteinExistence type="predicted"/>
<feature type="domain" description="LIM zinc-binding" evidence="10">
    <location>
        <begin position="3"/>
        <end position="62"/>
    </location>
</feature>
<dbReference type="PANTHER" id="PTHR24208:SF105">
    <property type="entry name" value="DLIM1"/>
    <property type="match status" value="1"/>
</dbReference>
<dbReference type="PROSITE" id="PS50023">
    <property type="entry name" value="LIM_DOMAIN_2"/>
    <property type="match status" value="1"/>
</dbReference>
<dbReference type="PANTHER" id="PTHR24208">
    <property type="entry name" value="LIM/HOMEOBOX PROTEIN LHX"/>
    <property type="match status" value="1"/>
</dbReference>
<comment type="subcellular location">
    <subcellularLocation>
        <location evidence="1">Nucleus</location>
    </subcellularLocation>
</comment>
<dbReference type="PROSITE" id="PS00478">
    <property type="entry name" value="LIM_DOMAIN_1"/>
    <property type="match status" value="1"/>
</dbReference>
<organism evidence="11 12">
    <name type="scientific">Portunus trituberculatus</name>
    <name type="common">Swimming crab</name>
    <name type="synonym">Neptunus trituberculatus</name>
    <dbReference type="NCBI Taxonomy" id="210409"/>
    <lineage>
        <taxon>Eukaryota</taxon>
        <taxon>Metazoa</taxon>
        <taxon>Ecdysozoa</taxon>
        <taxon>Arthropoda</taxon>
        <taxon>Crustacea</taxon>
        <taxon>Multicrustacea</taxon>
        <taxon>Malacostraca</taxon>
        <taxon>Eumalacostraca</taxon>
        <taxon>Eucarida</taxon>
        <taxon>Decapoda</taxon>
        <taxon>Pleocyemata</taxon>
        <taxon>Brachyura</taxon>
        <taxon>Eubrachyura</taxon>
        <taxon>Portunoidea</taxon>
        <taxon>Portunidae</taxon>
        <taxon>Portuninae</taxon>
        <taxon>Portunus</taxon>
    </lineage>
</organism>
<sequence length="104" mass="11495">MIVCCNGCQKPITGKFLVTVLERTWHAECVRCSDCGCALTDKCFSREGKLFCRPDFFRSRIPHRCEALTVMTGRGDQHLLCCSCCPATACRRCPAPPAALPRPA</sequence>
<keyword evidence="4 9" id="KW-0862">Zinc</keyword>
<evidence type="ECO:0000256" key="8">
    <source>
        <dbReference type="ARBA" id="ARBA00023242"/>
    </source>
</evidence>
<evidence type="ECO:0000256" key="3">
    <source>
        <dbReference type="ARBA" id="ARBA00022737"/>
    </source>
</evidence>
<keyword evidence="5 9" id="KW-0440">LIM domain</keyword>
<dbReference type="GO" id="GO:0046872">
    <property type="term" value="F:metal ion binding"/>
    <property type="evidence" value="ECO:0007669"/>
    <property type="project" value="UniProtKB-KW"/>
</dbReference>
<evidence type="ECO:0000256" key="9">
    <source>
        <dbReference type="PROSITE-ProRule" id="PRU00125"/>
    </source>
</evidence>
<evidence type="ECO:0000256" key="4">
    <source>
        <dbReference type="ARBA" id="ARBA00022833"/>
    </source>
</evidence>
<dbReference type="GO" id="GO:0000977">
    <property type="term" value="F:RNA polymerase II transcription regulatory region sequence-specific DNA binding"/>
    <property type="evidence" value="ECO:0007669"/>
    <property type="project" value="TreeGrafter"/>
</dbReference>
<evidence type="ECO:0000256" key="1">
    <source>
        <dbReference type="ARBA" id="ARBA00004123"/>
    </source>
</evidence>
<accession>A0A5B7H6E6</accession>
<dbReference type="Pfam" id="PF00412">
    <property type="entry name" value="LIM"/>
    <property type="match status" value="1"/>
</dbReference>
<gene>
    <name evidence="11" type="primary">lhx5</name>
    <name evidence="11" type="ORF">E2C01_058540</name>
</gene>
<dbReference type="InterPro" id="IPR050453">
    <property type="entry name" value="LIM_Homeobox_TF"/>
</dbReference>
<dbReference type="OrthoDB" id="10068367at2759"/>
<evidence type="ECO:0000313" key="12">
    <source>
        <dbReference type="Proteomes" id="UP000324222"/>
    </source>
</evidence>
<dbReference type="EMBL" id="VSRR010022075">
    <property type="protein sequence ID" value="MPC64424.1"/>
    <property type="molecule type" value="Genomic_DNA"/>
</dbReference>
<keyword evidence="7 11" id="KW-0371">Homeobox</keyword>
<evidence type="ECO:0000256" key="7">
    <source>
        <dbReference type="ARBA" id="ARBA00023155"/>
    </source>
</evidence>
<reference evidence="11 12" key="1">
    <citation type="submission" date="2019-05" db="EMBL/GenBank/DDBJ databases">
        <title>Another draft genome of Portunus trituberculatus and its Hox gene families provides insights of decapod evolution.</title>
        <authorList>
            <person name="Jeong J.-H."/>
            <person name="Song I."/>
            <person name="Kim S."/>
            <person name="Choi T."/>
            <person name="Kim D."/>
            <person name="Ryu S."/>
            <person name="Kim W."/>
        </authorList>
    </citation>
    <scope>NUCLEOTIDE SEQUENCE [LARGE SCALE GENOMIC DNA]</scope>
    <source>
        <tissue evidence="11">Muscle</tissue>
    </source>
</reference>
<name>A0A5B7H6E6_PORTR</name>
<protein>
    <submittedName>
        <fullName evidence="11">LIM/homeobox protein Lhx5</fullName>
    </submittedName>
</protein>
<comment type="caution">
    <text evidence="11">The sequence shown here is derived from an EMBL/GenBank/DDBJ whole genome shotgun (WGS) entry which is preliminary data.</text>
</comment>
<dbReference type="Proteomes" id="UP000324222">
    <property type="component" value="Unassembled WGS sequence"/>
</dbReference>
<dbReference type="GO" id="GO:0005634">
    <property type="term" value="C:nucleus"/>
    <property type="evidence" value="ECO:0007669"/>
    <property type="project" value="UniProtKB-SubCell"/>
</dbReference>
<evidence type="ECO:0000256" key="2">
    <source>
        <dbReference type="ARBA" id="ARBA00022723"/>
    </source>
</evidence>
<keyword evidence="2 9" id="KW-0479">Metal-binding</keyword>
<dbReference type="Gene3D" id="2.10.110.10">
    <property type="entry name" value="Cysteine Rich Protein"/>
    <property type="match status" value="1"/>
</dbReference>
<dbReference type="InterPro" id="IPR001781">
    <property type="entry name" value="Znf_LIM"/>
</dbReference>
<keyword evidence="3" id="KW-0677">Repeat</keyword>